<evidence type="ECO:0000313" key="1">
    <source>
        <dbReference type="EMBL" id="RIJ44850.1"/>
    </source>
</evidence>
<evidence type="ECO:0000313" key="2">
    <source>
        <dbReference type="Proteomes" id="UP000266634"/>
    </source>
</evidence>
<name>A0A399SMH9_9MICO</name>
<accession>A0A399SMH9</accession>
<reference evidence="1 2" key="1">
    <citation type="submission" date="2018-08" db="EMBL/GenBank/DDBJ databases">
        <title>Genome Sequence of Clavibacter michiganensis Subspecies type strains, and the Atypical Peach-Colored Strains Isolated from Tomato.</title>
        <authorList>
            <person name="Osdaghi E."/>
            <person name="Portier P."/>
            <person name="Briand M."/>
            <person name="Jacques M.-A."/>
        </authorList>
    </citation>
    <scope>NUCLEOTIDE SEQUENCE [LARGE SCALE GENOMIC DNA]</scope>
    <source>
        <strain evidence="1 2">CFBP 6488</strain>
    </source>
</reference>
<dbReference type="AlphaFoldDB" id="A0A399SMH9"/>
<comment type="caution">
    <text evidence="1">The sequence shown here is derived from an EMBL/GenBank/DDBJ whole genome shotgun (WGS) entry which is preliminary data.</text>
</comment>
<gene>
    <name evidence="1" type="ORF">DZF93_01295</name>
</gene>
<dbReference type="Proteomes" id="UP000266634">
    <property type="component" value="Unassembled WGS sequence"/>
</dbReference>
<feature type="non-terminal residue" evidence="1">
    <location>
        <position position="1"/>
    </location>
</feature>
<organism evidence="1 2">
    <name type="scientific">Clavibacter michiganensis subsp. insidiosus</name>
    <dbReference type="NCBI Taxonomy" id="33014"/>
    <lineage>
        <taxon>Bacteria</taxon>
        <taxon>Bacillati</taxon>
        <taxon>Actinomycetota</taxon>
        <taxon>Actinomycetes</taxon>
        <taxon>Micrococcales</taxon>
        <taxon>Microbacteriaceae</taxon>
        <taxon>Clavibacter</taxon>
    </lineage>
</organism>
<protein>
    <submittedName>
        <fullName evidence="1">PH domain-containing protein</fullName>
    </submittedName>
</protein>
<proteinExistence type="predicted"/>
<dbReference type="EMBL" id="QWEA01000015">
    <property type="protein sequence ID" value="RIJ44850.1"/>
    <property type="molecule type" value="Genomic_DNA"/>
</dbReference>
<sequence length="46" mass="4958">LRLADLREAGHLGGPVEEEGRRVRTHWAEIAVLAVLVVATVLTGLL</sequence>